<protein>
    <submittedName>
        <fullName evidence="1">Uncharacterized protein</fullName>
    </submittedName>
</protein>
<reference evidence="1 2" key="1">
    <citation type="journal article" date="2012" name="Mol. Biol. Evol.">
        <title>Genome reduction and co-evolution between the primary and secondary bacterial symbionts of psyllids.</title>
        <authorList>
            <person name="Sloan D.B."/>
            <person name="Moran N.A."/>
        </authorList>
    </citation>
    <scope>NUCLEOTIDE SEQUENCE [LARGE SCALE GENOMIC DNA]</scope>
    <source>
        <strain evidence="1">Ceuc_S</strain>
    </source>
</reference>
<gene>
    <name evidence="1" type="ORF">A359_00050</name>
</gene>
<dbReference type="EMBL" id="CP003546">
    <property type="protein sequence ID" value="AFP84414.1"/>
    <property type="molecule type" value="Genomic_DNA"/>
</dbReference>
<name>J3Z2K5_9ENTR</name>
<organism evidence="1 2">
    <name type="scientific">secondary endosymbiont of Ctenarytaina eucalypti</name>
    <dbReference type="NCBI Taxonomy" id="1199245"/>
    <lineage>
        <taxon>Bacteria</taxon>
        <taxon>Pseudomonadati</taxon>
        <taxon>Pseudomonadota</taxon>
        <taxon>Gammaproteobacteria</taxon>
        <taxon>Enterobacterales</taxon>
        <taxon>Enterobacteriaceae</taxon>
        <taxon>aphid secondary symbionts</taxon>
    </lineage>
</organism>
<dbReference type="KEGG" id="sect:A359_00050"/>
<dbReference type="HOGENOM" id="CLU_3188869_0_0_6"/>
<dbReference type="AlphaFoldDB" id="J3Z2K5"/>
<evidence type="ECO:0000313" key="1">
    <source>
        <dbReference type="EMBL" id="AFP84414.1"/>
    </source>
</evidence>
<evidence type="ECO:0000313" key="2">
    <source>
        <dbReference type="Proteomes" id="UP000003936"/>
    </source>
</evidence>
<proteinExistence type="predicted"/>
<dbReference type="Proteomes" id="UP000003936">
    <property type="component" value="Chromosome"/>
</dbReference>
<keyword evidence="2" id="KW-1185">Reference proteome</keyword>
<accession>J3Z2K5</accession>
<sequence>MYSIFLLFAITKSSQLSNLLVLMLKRFPPLTVVRGGIMHPGKLVIT</sequence>